<name>A0A5A7NCW3_9PROT</name>
<dbReference type="AlphaFoldDB" id="A0A5A7NCW3"/>
<feature type="coiled-coil region" evidence="1">
    <location>
        <begin position="93"/>
        <end position="120"/>
    </location>
</feature>
<feature type="chain" id="PRO_5022759319" description="Lysozyme inhibitor LprI N-terminal domain-containing protein" evidence="3">
    <location>
        <begin position="32"/>
        <end position="130"/>
    </location>
</feature>
<proteinExistence type="predicted"/>
<dbReference type="EMBL" id="BKCN01000025">
    <property type="protein sequence ID" value="GER05465.1"/>
    <property type="molecule type" value="Genomic_DNA"/>
</dbReference>
<evidence type="ECO:0000313" key="5">
    <source>
        <dbReference type="Proteomes" id="UP000324996"/>
    </source>
</evidence>
<evidence type="ECO:0000256" key="1">
    <source>
        <dbReference type="SAM" id="Coils"/>
    </source>
</evidence>
<sequence length="130" mass="14855">MKRFRVKERVRPSLLMLGLLGLLGASSPAMAAPDCGDPPSNEPKIPVGKKADRDLMLKSVNAVRAYSESIDEWLACKDRRAVQVFSWMNEDQRKRWEEDLNSVHERRVEVQRQMNEAIREFNAAQPDSTS</sequence>
<evidence type="ECO:0008006" key="6">
    <source>
        <dbReference type="Google" id="ProtNLM"/>
    </source>
</evidence>
<keyword evidence="5" id="KW-1185">Reference proteome</keyword>
<organism evidence="4 5">
    <name type="scientific">Iodidimonas nitroreducens</name>
    <dbReference type="NCBI Taxonomy" id="1236968"/>
    <lineage>
        <taxon>Bacteria</taxon>
        <taxon>Pseudomonadati</taxon>
        <taxon>Pseudomonadota</taxon>
        <taxon>Alphaproteobacteria</taxon>
        <taxon>Iodidimonadales</taxon>
        <taxon>Iodidimonadaceae</taxon>
        <taxon>Iodidimonas</taxon>
    </lineage>
</organism>
<keyword evidence="1" id="KW-0175">Coiled coil</keyword>
<evidence type="ECO:0000313" key="4">
    <source>
        <dbReference type="EMBL" id="GER05465.1"/>
    </source>
</evidence>
<evidence type="ECO:0000256" key="3">
    <source>
        <dbReference type="SAM" id="SignalP"/>
    </source>
</evidence>
<accession>A0A5A7NCW3</accession>
<feature type="region of interest" description="Disordered" evidence="2">
    <location>
        <begin position="28"/>
        <end position="47"/>
    </location>
</feature>
<dbReference type="RefSeq" id="WP_042087587.1">
    <property type="nucleotide sequence ID" value="NZ_BKCN01000025.1"/>
</dbReference>
<evidence type="ECO:0000256" key="2">
    <source>
        <dbReference type="SAM" id="MobiDB-lite"/>
    </source>
</evidence>
<dbReference type="Proteomes" id="UP000324996">
    <property type="component" value="Unassembled WGS sequence"/>
</dbReference>
<reference evidence="4 5" key="1">
    <citation type="submission" date="2019-09" db="EMBL/GenBank/DDBJ databases">
        <title>NBRP : Genome information of microbial organism related human and environment.</title>
        <authorList>
            <person name="Hattori M."/>
            <person name="Oshima K."/>
            <person name="Inaba H."/>
            <person name="Suda W."/>
            <person name="Sakamoto M."/>
            <person name="Iino T."/>
            <person name="Kitahara M."/>
            <person name="Oshida Y."/>
            <person name="Iida T."/>
            <person name="Kudo T."/>
            <person name="Itoh T."/>
            <person name="Ohkuma M."/>
        </authorList>
    </citation>
    <scope>NUCLEOTIDE SEQUENCE [LARGE SCALE GENOMIC DNA]</scope>
    <source>
        <strain evidence="4 5">Q-1</strain>
    </source>
</reference>
<gene>
    <name evidence="4" type="ORF">JCM17846_31470</name>
</gene>
<feature type="signal peptide" evidence="3">
    <location>
        <begin position="1"/>
        <end position="31"/>
    </location>
</feature>
<protein>
    <recommendedName>
        <fullName evidence="6">Lysozyme inhibitor LprI N-terminal domain-containing protein</fullName>
    </recommendedName>
</protein>
<comment type="caution">
    <text evidence="4">The sequence shown here is derived from an EMBL/GenBank/DDBJ whole genome shotgun (WGS) entry which is preliminary data.</text>
</comment>
<keyword evidence="3" id="KW-0732">Signal</keyword>